<dbReference type="Proteomes" id="UP000703269">
    <property type="component" value="Unassembled WGS sequence"/>
</dbReference>
<feature type="compositionally biased region" description="Polar residues" evidence="1">
    <location>
        <begin position="98"/>
        <end position="117"/>
    </location>
</feature>
<feature type="transmembrane region" description="Helical" evidence="2">
    <location>
        <begin position="6"/>
        <end position="27"/>
    </location>
</feature>
<dbReference type="EMBL" id="BPQB01000058">
    <property type="protein sequence ID" value="GJE96328.1"/>
    <property type="molecule type" value="Genomic_DNA"/>
</dbReference>
<keyword evidence="2" id="KW-0472">Membrane</keyword>
<keyword evidence="4" id="KW-1185">Reference proteome</keyword>
<protein>
    <submittedName>
        <fullName evidence="3">Uncharacterized protein</fullName>
    </submittedName>
</protein>
<evidence type="ECO:0000313" key="4">
    <source>
        <dbReference type="Proteomes" id="UP000703269"/>
    </source>
</evidence>
<dbReference type="AlphaFoldDB" id="A0A9P3LIM6"/>
<evidence type="ECO:0000256" key="1">
    <source>
        <dbReference type="SAM" id="MobiDB-lite"/>
    </source>
</evidence>
<comment type="caution">
    <text evidence="3">The sequence shown here is derived from an EMBL/GenBank/DDBJ whole genome shotgun (WGS) entry which is preliminary data.</text>
</comment>
<gene>
    <name evidence="3" type="ORF">PsYK624_125220</name>
</gene>
<feature type="region of interest" description="Disordered" evidence="1">
    <location>
        <begin position="80"/>
        <end position="117"/>
    </location>
</feature>
<accession>A0A9P3LIM6</accession>
<keyword evidence="2" id="KW-1133">Transmembrane helix</keyword>
<organism evidence="3 4">
    <name type="scientific">Phanerochaete sordida</name>
    <dbReference type="NCBI Taxonomy" id="48140"/>
    <lineage>
        <taxon>Eukaryota</taxon>
        <taxon>Fungi</taxon>
        <taxon>Dikarya</taxon>
        <taxon>Basidiomycota</taxon>
        <taxon>Agaricomycotina</taxon>
        <taxon>Agaricomycetes</taxon>
        <taxon>Polyporales</taxon>
        <taxon>Phanerochaetaceae</taxon>
        <taxon>Phanerochaete</taxon>
    </lineage>
</organism>
<name>A0A9P3LIM6_9APHY</name>
<evidence type="ECO:0000313" key="3">
    <source>
        <dbReference type="EMBL" id="GJE96328.1"/>
    </source>
</evidence>
<keyword evidence="2" id="KW-0812">Transmembrane</keyword>
<evidence type="ECO:0000256" key="2">
    <source>
        <dbReference type="SAM" id="Phobius"/>
    </source>
</evidence>
<sequence>MANWTDYLSLTLTISLIAAAVYGVLYLREAFQKGIAASKDRLHNHGIDISRDGAHVKTRSKLADRENYFDATQRGVMKALSKSSVGHEGGETRGSRHGSISSLRSRGTASTNNSPRI</sequence>
<proteinExistence type="predicted"/>
<dbReference type="OrthoDB" id="2505950at2759"/>
<reference evidence="3 4" key="1">
    <citation type="submission" date="2021-08" db="EMBL/GenBank/DDBJ databases">
        <title>Draft Genome Sequence of Phanerochaete sordida strain YK-624.</title>
        <authorList>
            <person name="Mori T."/>
            <person name="Dohra H."/>
            <person name="Suzuki T."/>
            <person name="Kawagishi H."/>
            <person name="Hirai H."/>
        </authorList>
    </citation>
    <scope>NUCLEOTIDE SEQUENCE [LARGE SCALE GENOMIC DNA]</scope>
    <source>
        <strain evidence="3 4">YK-624</strain>
    </source>
</reference>